<gene>
    <name evidence="3" type="ORF">P43SY_008948</name>
</gene>
<dbReference type="InterPro" id="IPR051218">
    <property type="entry name" value="Sec_MonoDiacylglyc_Lipase"/>
</dbReference>
<evidence type="ECO:0000259" key="2">
    <source>
        <dbReference type="Pfam" id="PF01764"/>
    </source>
</evidence>
<name>A0AAD5MAE2_PYTIN</name>
<evidence type="ECO:0000313" key="3">
    <source>
        <dbReference type="EMBL" id="KAJ0408601.1"/>
    </source>
</evidence>
<dbReference type="Gene3D" id="3.40.50.1820">
    <property type="entry name" value="alpha/beta hydrolase"/>
    <property type="match status" value="1"/>
</dbReference>
<keyword evidence="1" id="KW-0732">Signal</keyword>
<dbReference type="PANTHER" id="PTHR45856:SF25">
    <property type="entry name" value="FUNGAL LIPASE-LIKE DOMAIN-CONTAINING PROTEIN"/>
    <property type="match status" value="1"/>
</dbReference>
<dbReference type="InterPro" id="IPR029058">
    <property type="entry name" value="AB_hydrolase_fold"/>
</dbReference>
<dbReference type="SUPFAM" id="SSF53474">
    <property type="entry name" value="alpha/beta-Hydrolases"/>
    <property type="match status" value="1"/>
</dbReference>
<dbReference type="PANTHER" id="PTHR45856">
    <property type="entry name" value="ALPHA/BETA-HYDROLASES SUPERFAMILY PROTEIN"/>
    <property type="match status" value="1"/>
</dbReference>
<evidence type="ECO:0000313" key="4">
    <source>
        <dbReference type="Proteomes" id="UP001209570"/>
    </source>
</evidence>
<comment type="caution">
    <text evidence="3">The sequence shown here is derived from an EMBL/GenBank/DDBJ whole genome shotgun (WGS) entry which is preliminary data.</text>
</comment>
<dbReference type="Pfam" id="PF01764">
    <property type="entry name" value="Lipase_3"/>
    <property type="match status" value="1"/>
</dbReference>
<reference evidence="3" key="1">
    <citation type="submission" date="2021-12" db="EMBL/GenBank/DDBJ databases">
        <title>Prjna785345.</title>
        <authorList>
            <person name="Rujirawat T."/>
            <person name="Krajaejun T."/>
        </authorList>
    </citation>
    <scope>NUCLEOTIDE SEQUENCE</scope>
    <source>
        <strain evidence="3">Pi057C3</strain>
    </source>
</reference>
<organism evidence="3 4">
    <name type="scientific">Pythium insidiosum</name>
    <name type="common">Pythiosis disease agent</name>
    <dbReference type="NCBI Taxonomy" id="114742"/>
    <lineage>
        <taxon>Eukaryota</taxon>
        <taxon>Sar</taxon>
        <taxon>Stramenopiles</taxon>
        <taxon>Oomycota</taxon>
        <taxon>Peronosporomycetes</taxon>
        <taxon>Pythiales</taxon>
        <taxon>Pythiaceae</taxon>
        <taxon>Pythium</taxon>
    </lineage>
</organism>
<proteinExistence type="predicted"/>
<dbReference type="InterPro" id="IPR002921">
    <property type="entry name" value="Fungal_lipase-type"/>
</dbReference>
<sequence>MLGAVRRIVVFAALLGAATGNDAAASADDARSLRLLSVVGDTTSDEDAGGTAKYLAYATSVAYCQARHIYNWSCSPCTIIKPLDDIHVVQDAKDNFQGIVGYSKDLSAVIVAFRGSMDVMNWIDNLTFVKKKAYPKFPHVRVHEGFFWVYMSVASQVVPAVRKLLKTHPNAPVIVTGHSLGGAVTALCAFDLALLHHIPVNAVYTFGEPRVGNDAFSAELHHAIPSIFRVTHFRDVVPHLPPTWIGFRHGPQEVFYDEYATSYVLCDPNDGEDLNCSNACSPFGCTSVVDHLMYLNVTMSHLIC</sequence>
<protein>
    <recommendedName>
        <fullName evidence="2">Fungal lipase-type domain-containing protein</fullName>
    </recommendedName>
</protein>
<dbReference type="Proteomes" id="UP001209570">
    <property type="component" value="Unassembled WGS sequence"/>
</dbReference>
<feature type="signal peptide" evidence="1">
    <location>
        <begin position="1"/>
        <end position="20"/>
    </location>
</feature>
<dbReference type="AlphaFoldDB" id="A0AAD5MAE2"/>
<accession>A0AAD5MAE2</accession>
<dbReference type="CDD" id="cd00519">
    <property type="entry name" value="Lipase_3"/>
    <property type="match status" value="1"/>
</dbReference>
<feature type="chain" id="PRO_5042102745" description="Fungal lipase-type domain-containing protein" evidence="1">
    <location>
        <begin position="21"/>
        <end position="304"/>
    </location>
</feature>
<dbReference type="EMBL" id="JAKCXM010000010">
    <property type="protein sequence ID" value="KAJ0408601.1"/>
    <property type="molecule type" value="Genomic_DNA"/>
</dbReference>
<dbReference type="GO" id="GO:0006629">
    <property type="term" value="P:lipid metabolic process"/>
    <property type="evidence" value="ECO:0007669"/>
    <property type="project" value="InterPro"/>
</dbReference>
<keyword evidence="4" id="KW-1185">Reference proteome</keyword>
<evidence type="ECO:0000256" key="1">
    <source>
        <dbReference type="SAM" id="SignalP"/>
    </source>
</evidence>
<feature type="domain" description="Fungal lipase-type" evidence="2">
    <location>
        <begin position="110"/>
        <end position="242"/>
    </location>
</feature>